<sequence>MYSPLEKASCYSGMYGLIHNNTTVSLGKAAGDDVEPNIENRDDQCGFMDACFTPQSMRSFVMGISIRIMTNRTISIAQAIDLVSHNDERLEWAKGPGHEVHGALLRSYPL</sequence>
<dbReference type="AlphaFoldDB" id="A0A2H1H9C7"/>
<reference evidence="2" key="1">
    <citation type="submission" date="2017-05" db="EMBL/GenBank/DDBJ databases">
        <authorList>
            <person name="Song R."/>
            <person name="Chenine A.L."/>
            <person name="Ruprecht R.M."/>
        </authorList>
    </citation>
    <scope>NUCLEOTIDE SEQUENCE [LARGE SCALE GENOMIC DNA]</scope>
</reference>
<accession>A0A2H1H9C7</accession>
<evidence type="ECO:0000313" key="1">
    <source>
        <dbReference type="EMBL" id="SMR62441.1"/>
    </source>
</evidence>
<dbReference type="EMBL" id="LT854269">
    <property type="protein sequence ID" value="SMR62441.1"/>
    <property type="molecule type" value="Genomic_DNA"/>
</dbReference>
<organism evidence="1 2">
    <name type="scientific">Zymoseptoria tritici ST99CH_1E4</name>
    <dbReference type="NCBI Taxonomy" id="1276532"/>
    <lineage>
        <taxon>Eukaryota</taxon>
        <taxon>Fungi</taxon>
        <taxon>Dikarya</taxon>
        <taxon>Ascomycota</taxon>
        <taxon>Pezizomycotina</taxon>
        <taxon>Dothideomycetes</taxon>
        <taxon>Dothideomycetidae</taxon>
        <taxon>Mycosphaerellales</taxon>
        <taxon>Mycosphaerellaceae</taxon>
        <taxon>Zymoseptoria</taxon>
    </lineage>
</organism>
<dbReference type="Proteomes" id="UP000245764">
    <property type="component" value="Chromosome 18"/>
</dbReference>
<protein>
    <submittedName>
        <fullName evidence="1">Uncharacterized protein</fullName>
    </submittedName>
</protein>
<gene>
    <name evidence="1" type="ORF">ZT1E4_G11755</name>
</gene>
<evidence type="ECO:0000313" key="2">
    <source>
        <dbReference type="Proteomes" id="UP000245764"/>
    </source>
</evidence>
<name>A0A2H1H9C7_ZYMTR</name>
<proteinExistence type="predicted"/>